<reference evidence="4" key="1">
    <citation type="journal article" date="2014" name="Int. J. Syst. Evol. Microbiol.">
        <title>Complete genome sequence of Corynebacterium casei LMG S-19264T (=DSM 44701T), isolated from a smear-ripened cheese.</title>
        <authorList>
            <consortium name="US DOE Joint Genome Institute (JGI-PGF)"/>
            <person name="Walter F."/>
            <person name="Albersmeier A."/>
            <person name="Kalinowski J."/>
            <person name="Ruckert C."/>
        </authorList>
    </citation>
    <scope>NUCLEOTIDE SEQUENCE</scope>
    <source>
        <strain evidence="4">JCM 31311</strain>
    </source>
</reference>
<feature type="signal peptide" evidence="2">
    <location>
        <begin position="1"/>
        <end position="31"/>
    </location>
</feature>
<keyword evidence="1" id="KW-0812">Transmembrane</keyword>
<organism evidence="4 5">
    <name type="scientific">Deinococcus ruber</name>
    <dbReference type="NCBI Taxonomy" id="1848197"/>
    <lineage>
        <taxon>Bacteria</taxon>
        <taxon>Thermotogati</taxon>
        <taxon>Deinococcota</taxon>
        <taxon>Deinococci</taxon>
        <taxon>Deinococcales</taxon>
        <taxon>Deinococcaceae</taxon>
        <taxon>Deinococcus</taxon>
    </lineage>
</organism>
<evidence type="ECO:0000313" key="5">
    <source>
        <dbReference type="Proteomes" id="UP000603865"/>
    </source>
</evidence>
<keyword evidence="5" id="KW-1185">Reference proteome</keyword>
<dbReference type="SUPFAM" id="SSF49344">
    <property type="entry name" value="CBD9-like"/>
    <property type="match status" value="1"/>
</dbReference>
<feature type="transmembrane region" description="Helical" evidence="1">
    <location>
        <begin position="242"/>
        <end position="263"/>
    </location>
</feature>
<feature type="chain" id="PRO_5037064824" description="Glucodextranase-like C-terminal domain-containing protein" evidence="2">
    <location>
        <begin position="32"/>
        <end position="267"/>
    </location>
</feature>
<dbReference type="Gene3D" id="2.60.40.1190">
    <property type="match status" value="1"/>
</dbReference>
<keyword evidence="1" id="KW-0472">Membrane</keyword>
<dbReference type="AlphaFoldDB" id="A0A918BZI0"/>
<accession>A0A918BZI0</accession>
<gene>
    <name evidence="4" type="ORF">GCM10008957_08290</name>
</gene>
<name>A0A918BZI0_9DEIO</name>
<keyword evidence="2" id="KW-0732">Signal</keyword>
<dbReference type="EMBL" id="BMQL01000003">
    <property type="protein sequence ID" value="GGQ98293.1"/>
    <property type="molecule type" value="Genomic_DNA"/>
</dbReference>
<evidence type="ECO:0000256" key="1">
    <source>
        <dbReference type="SAM" id="Phobius"/>
    </source>
</evidence>
<protein>
    <recommendedName>
        <fullName evidence="3">Glucodextranase-like C-terminal domain-containing protein</fullName>
    </recommendedName>
</protein>
<reference evidence="4" key="2">
    <citation type="submission" date="2020-09" db="EMBL/GenBank/DDBJ databases">
        <authorList>
            <person name="Sun Q."/>
            <person name="Ohkuma M."/>
        </authorList>
    </citation>
    <scope>NUCLEOTIDE SEQUENCE</scope>
    <source>
        <strain evidence="4">JCM 31311</strain>
    </source>
</reference>
<dbReference type="Proteomes" id="UP000603865">
    <property type="component" value="Unassembled WGS sequence"/>
</dbReference>
<comment type="caution">
    <text evidence="4">The sequence shown here is derived from an EMBL/GenBank/DDBJ whole genome shotgun (WGS) entry which is preliminary data.</text>
</comment>
<dbReference type="Pfam" id="PF09985">
    <property type="entry name" value="Glucodextran_C"/>
    <property type="match status" value="1"/>
</dbReference>
<evidence type="ECO:0000259" key="3">
    <source>
        <dbReference type="Pfam" id="PF09985"/>
    </source>
</evidence>
<dbReference type="InterPro" id="IPR019248">
    <property type="entry name" value="Glucodextran_C"/>
</dbReference>
<proteinExistence type="predicted"/>
<evidence type="ECO:0000313" key="4">
    <source>
        <dbReference type="EMBL" id="GGQ98293.1"/>
    </source>
</evidence>
<keyword evidence="1" id="KW-1133">Transmembrane helix</keyword>
<feature type="domain" description="Glucodextranase-like C-terminal" evidence="3">
    <location>
        <begin position="26"/>
        <end position="146"/>
    </location>
</feature>
<evidence type="ECO:0000256" key="2">
    <source>
        <dbReference type="SAM" id="SignalP"/>
    </source>
</evidence>
<sequence length="267" mass="27883">MGGPRSGNMRCILPPVLALLAAALLTVPDPAGDARGDGTYTLPTQPAGLAAALDLRELRAESVNGKLRLMVGLGAVQNPWNAPLGYSAGVLDIFVKSRLGGASDLGGLGFTTPPNDGWQYHLHFTGFDQTLDFVPDGSSKPVRKNVALPIRLTGSTLSIDTPIPAGQYSYWVTLSVYSPFTPDGLLRPSVSGGAASLVTPRSGTGRGSAPIPVDVISGGDQTRAYTLGVLQPVGQTRDRRTILLLGMGIFGLLLTLVATVAVWRSPR</sequence>